<evidence type="ECO:0000313" key="4">
    <source>
        <dbReference type="EMBL" id="CAB4766313.1"/>
    </source>
</evidence>
<evidence type="ECO:0000313" key="8">
    <source>
        <dbReference type="EMBL" id="CAB5030922.1"/>
    </source>
</evidence>
<dbReference type="EMBL" id="CAFBLJ010000026">
    <property type="protein sequence ID" value="CAB4865074.1"/>
    <property type="molecule type" value="Genomic_DNA"/>
</dbReference>
<evidence type="ECO:0000313" key="6">
    <source>
        <dbReference type="EMBL" id="CAB4865074.1"/>
    </source>
</evidence>
<dbReference type="EMBL" id="CAFBMF010000063">
    <property type="protein sequence ID" value="CAB4903046.1"/>
    <property type="molecule type" value="Genomic_DNA"/>
</dbReference>
<evidence type="ECO:0000313" key="7">
    <source>
        <dbReference type="EMBL" id="CAB4903046.1"/>
    </source>
</evidence>
<gene>
    <name evidence="3" type="ORF">UFOPK2658_00907</name>
    <name evidence="4" type="ORF">UFOPK2880_00523</name>
    <name evidence="5" type="ORF">UFOPK3004_00883</name>
    <name evidence="6" type="ORF">UFOPK3304_00680</name>
    <name evidence="7" type="ORF">UFOPK3494_01040</name>
    <name evidence="8" type="ORF">UFOPK4134_00967</name>
</gene>
<keyword evidence="2" id="KW-0472">Membrane</keyword>
<keyword evidence="2" id="KW-1133">Transmembrane helix</keyword>
<evidence type="ECO:0000313" key="5">
    <source>
        <dbReference type="EMBL" id="CAB4804932.1"/>
    </source>
</evidence>
<dbReference type="Gene3D" id="2.40.10.120">
    <property type="match status" value="1"/>
</dbReference>
<evidence type="ECO:0000256" key="2">
    <source>
        <dbReference type="SAM" id="Phobius"/>
    </source>
</evidence>
<dbReference type="EMBL" id="CAFAAL010000067">
    <property type="protein sequence ID" value="CAB4804932.1"/>
    <property type="molecule type" value="Genomic_DNA"/>
</dbReference>
<protein>
    <submittedName>
        <fullName evidence="6">Unannotated protein</fullName>
    </submittedName>
</protein>
<dbReference type="EMBL" id="CAEZYH010000031">
    <property type="protein sequence ID" value="CAB4719333.1"/>
    <property type="molecule type" value="Genomic_DNA"/>
</dbReference>
<feature type="region of interest" description="Disordered" evidence="1">
    <location>
        <begin position="1"/>
        <end position="29"/>
    </location>
</feature>
<keyword evidence="2" id="KW-0812">Transmembrane</keyword>
<dbReference type="InterPro" id="IPR009003">
    <property type="entry name" value="Peptidase_S1_PA"/>
</dbReference>
<organism evidence="6">
    <name type="scientific">freshwater metagenome</name>
    <dbReference type="NCBI Taxonomy" id="449393"/>
    <lineage>
        <taxon>unclassified sequences</taxon>
        <taxon>metagenomes</taxon>
        <taxon>ecological metagenomes</taxon>
    </lineage>
</organism>
<evidence type="ECO:0000313" key="3">
    <source>
        <dbReference type="EMBL" id="CAB4719333.1"/>
    </source>
</evidence>
<dbReference type="AlphaFoldDB" id="A0A6J7D7Z0"/>
<dbReference type="EMBL" id="CAFBPS010000066">
    <property type="protein sequence ID" value="CAB5030922.1"/>
    <property type="molecule type" value="Genomic_DNA"/>
</dbReference>
<feature type="transmembrane region" description="Helical" evidence="2">
    <location>
        <begin position="58"/>
        <end position="78"/>
    </location>
</feature>
<evidence type="ECO:0000256" key="1">
    <source>
        <dbReference type="SAM" id="MobiDB-lite"/>
    </source>
</evidence>
<proteinExistence type="predicted"/>
<sequence>MNNDFGIGPDDADPDDSYSPAPQPPHERMWRHPSEVGFATVTLQALTPIDIGRRGRGLVGFSCVAGFILISGLLLVLIPRSGRQSTSDIVALTNSDLHVAAVDSNLSTSAAMGIILFNNQILVTTAAALGELETVSVQLPDHSMNTANLIYIFPMSGIAVLQIEQQFNPLTFLRTMTRTSEVKYSQTFTSGQVVTVLLENPKRLVVDETSHQAMITLRSSDGDELDISAIAEGAPVVDQSGRLVGLCTHINKALGFIPIPSIEKQISALSAGDDIFSLQPAP</sequence>
<accession>A0A6J7D7Z0</accession>
<name>A0A6J7D7Z0_9ZZZZ</name>
<reference evidence="6" key="1">
    <citation type="submission" date="2020-05" db="EMBL/GenBank/DDBJ databases">
        <authorList>
            <person name="Chiriac C."/>
            <person name="Salcher M."/>
            <person name="Ghai R."/>
            <person name="Kavagutti S V."/>
        </authorList>
    </citation>
    <scope>NUCLEOTIDE SEQUENCE</scope>
</reference>
<dbReference type="EMBL" id="CAEZZP010000020">
    <property type="protein sequence ID" value="CAB4766313.1"/>
    <property type="molecule type" value="Genomic_DNA"/>
</dbReference>
<dbReference type="SUPFAM" id="SSF50494">
    <property type="entry name" value="Trypsin-like serine proteases"/>
    <property type="match status" value="1"/>
</dbReference>